<name>A0A1H9IQ07_9GAMM</name>
<feature type="domain" description="Transcription regulator PadR N-terminal" evidence="2">
    <location>
        <begin position="7"/>
        <end position="80"/>
    </location>
</feature>
<evidence type="ECO:0000313" key="4">
    <source>
        <dbReference type="EMBL" id="SEQ76660.1"/>
    </source>
</evidence>
<feature type="domain" description="Transcription regulator PadR C-terminal" evidence="3">
    <location>
        <begin position="93"/>
        <end position="172"/>
    </location>
</feature>
<dbReference type="Pfam" id="PF03551">
    <property type="entry name" value="PadR"/>
    <property type="match status" value="1"/>
</dbReference>
<dbReference type="InterPro" id="IPR036390">
    <property type="entry name" value="WH_DNA-bd_sf"/>
</dbReference>
<dbReference type="InterPro" id="IPR036388">
    <property type="entry name" value="WH-like_DNA-bd_sf"/>
</dbReference>
<proteinExistence type="predicted"/>
<accession>A0A1H9IQ07</accession>
<dbReference type="PANTHER" id="PTHR43252">
    <property type="entry name" value="TRANSCRIPTIONAL REGULATOR YQJI"/>
    <property type="match status" value="1"/>
</dbReference>
<keyword evidence="5" id="KW-1185">Reference proteome</keyword>
<gene>
    <name evidence="4" type="ORF">SAMN04488038_110133</name>
</gene>
<dbReference type="Gene3D" id="1.10.10.10">
    <property type="entry name" value="Winged helix-like DNA-binding domain superfamily/Winged helix DNA-binding domain"/>
    <property type="match status" value="1"/>
</dbReference>
<dbReference type="EMBL" id="FOFS01000010">
    <property type="protein sequence ID" value="SEQ76660.1"/>
    <property type="molecule type" value="Genomic_DNA"/>
</dbReference>
<feature type="region of interest" description="Disordered" evidence="1">
    <location>
        <begin position="186"/>
        <end position="205"/>
    </location>
</feature>
<evidence type="ECO:0000259" key="3">
    <source>
        <dbReference type="Pfam" id="PF10400"/>
    </source>
</evidence>
<dbReference type="Proteomes" id="UP000199233">
    <property type="component" value="Unassembled WGS sequence"/>
</dbReference>
<dbReference type="InterPro" id="IPR005149">
    <property type="entry name" value="Tscrpt_reg_PadR_N"/>
</dbReference>
<evidence type="ECO:0000256" key="1">
    <source>
        <dbReference type="SAM" id="MobiDB-lite"/>
    </source>
</evidence>
<dbReference type="SUPFAM" id="SSF46785">
    <property type="entry name" value="Winged helix' DNA-binding domain"/>
    <property type="match status" value="1"/>
</dbReference>
<dbReference type="STRING" id="489703.SAMN04488038_110133"/>
<dbReference type="Gene3D" id="6.10.140.190">
    <property type="match status" value="1"/>
</dbReference>
<dbReference type="RefSeq" id="WP_093287124.1">
    <property type="nucleotide sequence ID" value="NZ_FOFS01000010.1"/>
</dbReference>
<protein>
    <submittedName>
        <fullName evidence="4">DNA-binding transcriptional regulator, PadR family</fullName>
    </submittedName>
</protein>
<keyword evidence="4" id="KW-0238">DNA-binding</keyword>
<dbReference type="OrthoDB" id="3186544at2"/>
<dbReference type="PANTHER" id="PTHR43252:SF4">
    <property type="entry name" value="TRANSCRIPTIONAL REGULATORY PROTEIN"/>
    <property type="match status" value="1"/>
</dbReference>
<organism evidence="4 5">
    <name type="scientific">Solimonas aquatica</name>
    <dbReference type="NCBI Taxonomy" id="489703"/>
    <lineage>
        <taxon>Bacteria</taxon>
        <taxon>Pseudomonadati</taxon>
        <taxon>Pseudomonadota</taxon>
        <taxon>Gammaproteobacteria</taxon>
        <taxon>Nevskiales</taxon>
        <taxon>Nevskiaceae</taxon>
        <taxon>Solimonas</taxon>
    </lineage>
</organism>
<dbReference type="GO" id="GO:0003677">
    <property type="term" value="F:DNA binding"/>
    <property type="evidence" value="ECO:0007669"/>
    <property type="project" value="UniProtKB-KW"/>
</dbReference>
<dbReference type="AlphaFoldDB" id="A0A1H9IQ07"/>
<sequence length="205" mass="23197">MALAHAILVSLLDRPHSGYDLAKRFDQTVGYFWKASHQQIYLELHKLAESGLISAERVVQDVRPNRIVYQLTALGEDALHSWIEEPTEPPSYKEELLVKLFALGTADPAVLLNEIGKRLHFHEQRLAHYQQVMQAHYPVPEKLSARKRGHYLGLRLGVLFEESVVRWCQEATSMVSPLASAAVKSAKPRSAKPAIRKTGTRRKTL</sequence>
<evidence type="ECO:0000313" key="5">
    <source>
        <dbReference type="Proteomes" id="UP000199233"/>
    </source>
</evidence>
<evidence type="ECO:0000259" key="2">
    <source>
        <dbReference type="Pfam" id="PF03551"/>
    </source>
</evidence>
<reference evidence="5" key="1">
    <citation type="submission" date="2016-10" db="EMBL/GenBank/DDBJ databases">
        <authorList>
            <person name="Varghese N."/>
            <person name="Submissions S."/>
        </authorList>
    </citation>
    <scope>NUCLEOTIDE SEQUENCE [LARGE SCALE GENOMIC DNA]</scope>
    <source>
        <strain evidence="5">DSM 25927</strain>
    </source>
</reference>
<dbReference type="Pfam" id="PF10400">
    <property type="entry name" value="Vir_act_alpha_C"/>
    <property type="match status" value="1"/>
</dbReference>
<dbReference type="InterPro" id="IPR018309">
    <property type="entry name" value="Tscrpt_reg_PadR_C"/>
</dbReference>